<reference evidence="3 4" key="1">
    <citation type="submission" date="2016-08" db="EMBL/GenBank/DDBJ databases">
        <title>Campylobacter species from sea mammals.</title>
        <authorList>
            <person name="Gilbert M.J."/>
            <person name="Byrne B.A."/>
            <person name="Zomer A.L."/>
            <person name="Wagenaar J.A."/>
        </authorList>
    </citation>
    <scope>NUCLEOTIDE SEQUENCE [LARGE SCALE GENOMIC DNA]</scope>
    <source>
        <strain evidence="3 4">1105248</strain>
    </source>
</reference>
<sequence>MKTVIIMSHPYYENSRVNKTLFEAAKSAENVIVRHLEEIYGTDTSKIDVANEQKILENADKIVFQFPLFWFGMPPMLKAYVDLVFAYGWAYGTSGDKLKGKQFQVAVSSGTAEAEYSKQGKVALTYDELLLPLQATAGYCGMNINKIFVSGGALNASDDDIKNYADKYVALLKN</sequence>
<proteinExistence type="predicted"/>
<evidence type="ECO:0000313" key="4">
    <source>
        <dbReference type="Proteomes" id="UP000189728"/>
    </source>
</evidence>
<dbReference type="InterPro" id="IPR046980">
    <property type="entry name" value="KefG/KefF"/>
</dbReference>
<feature type="domain" description="Flavodoxin-like fold" evidence="2">
    <location>
        <begin position="1"/>
        <end position="170"/>
    </location>
</feature>
<dbReference type="EMBL" id="MCRK01000041">
    <property type="protein sequence ID" value="OPA75941.1"/>
    <property type="molecule type" value="Genomic_DNA"/>
</dbReference>
<dbReference type="Pfam" id="PF02525">
    <property type="entry name" value="Flavodoxin_2"/>
    <property type="match status" value="1"/>
</dbReference>
<organism evidence="3 4">
    <name type="scientific">Campylobacter pinnipediorum subsp. pinnipediorum</name>
    <dbReference type="NCBI Taxonomy" id="1660067"/>
    <lineage>
        <taxon>Bacteria</taxon>
        <taxon>Pseudomonadati</taxon>
        <taxon>Campylobacterota</taxon>
        <taxon>Epsilonproteobacteria</taxon>
        <taxon>Campylobacterales</taxon>
        <taxon>Campylobacteraceae</taxon>
        <taxon>Campylobacter</taxon>
    </lineage>
</organism>
<dbReference type="SUPFAM" id="SSF52218">
    <property type="entry name" value="Flavoproteins"/>
    <property type="match status" value="1"/>
</dbReference>
<comment type="caution">
    <text evidence="3">The sequence shown here is derived from an EMBL/GenBank/DDBJ whole genome shotgun (WGS) entry which is preliminary data.</text>
</comment>
<dbReference type="PANTHER" id="PTHR47307:SF1">
    <property type="entry name" value="GLUTATHIONE-REGULATED POTASSIUM-EFFLUX SYSTEM ANCILLARY PROTEIN KEFG"/>
    <property type="match status" value="1"/>
</dbReference>
<dbReference type="Proteomes" id="UP000189728">
    <property type="component" value="Unassembled WGS sequence"/>
</dbReference>
<dbReference type="GO" id="GO:0010181">
    <property type="term" value="F:FMN binding"/>
    <property type="evidence" value="ECO:0007669"/>
    <property type="project" value="TreeGrafter"/>
</dbReference>
<evidence type="ECO:0000313" key="3">
    <source>
        <dbReference type="EMBL" id="OPA75941.1"/>
    </source>
</evidence>
<protein>
    <submittedName>
        <fullName evidence="3">General stress protein</fullName>
    </submittedName>
</protein>
<dbReference type="RefSeq" id="WP_078415657.1">
    <property type="nucleotide sequence ID" value="NZ_MCRK01000041.1"/>
</dbReference>
<dbReference type="InterPro" id="IPR029039">
    <property type="entry name" value="Flavoprotein-like_sf"/>
</dbReference>
<dbReference type="PANTHER" id="PTHR47307">
    <property type="entry name" value="GLUTATHIONE-REGULATED POTASSIUM-EFFLUX SYSTEM ANCILLARY PROTEIN KEFG"/>
    <property type="match status" value="1"/>
</dbReference>
<evidence type="ECO:0000256" key="1">
    <source>
        <dbReference type="ARBA" id="ARBA00023002"/>
    </source>
</evidence>
<dbReference type="AlphaFoldDB" id="A0AAX0L968"/>
<accession>A0AAX0L968</accession>
<dbReference type="InterPro" id="IPR003680">
    <property type="entry name" value="Flavodoxin_fold"/>
</dbReference>
<keyword evidence="1" id="KW-0560">Oxidoreductase</keyword>
<name>A0AAX0L968_9BACT</name>
<dbReference type="GO" id="GO:0003955">
    <property type="term" value="F:NAD(P)H dehydrogenase (quinone) activity"/>
    <property type="evidence" value="ECO:0007669"/>
    <property type="project" value="TreeGrafter"/>
</dbReference>
<gene>
    <name evidence="3" type="ORF">BFG04_05735</name>
</gene>
<evidence type="ECO:0000259" key="2">
    <source>
        <dbReference type="Pfam" id="PF02525"/>
    </source>
</evidence>
<dbReference type="GO" id="GO:0009055">
    <property type="term" value="F:electron transfer activity"/>
    <property type="evidence" value="ECO:0007669"/>
    <property type="project" value="TreeGrafter"/>
</dbReference>
<dbReference type="Gene3D" id="3.40.50.360">
    <property type="match status" value="1"/>
</dbReference>